<sequence>MGDASSSSRVSRRSHLQRFSPRRYSEIMKNISEARNPNICDCGELWVQRTSWTDTNPRRRFIGCKKMKNEMMKVSQQVGVTFFIGLILKFVKDPKKSYLGC</sequence>
<comment type="caution">
    <text evidence="1">The sequence shown here is derived from an EMBL/GenBank/DDBJ whole genome shotgun (WGS) entry which is preliminary data.</text>
</comment>
<name>A0A7J6F074_CANSA</name>
<accession>A0A7J6F074</accession>
<evidence type="ECO:0000313" key="2">
    <source>
        <dbReference type="Proteomes" id="UP000525078"/>
    </source>
</evidence>
<reference evidence="1 2" key="1">
    <citation type="journal article" date="2020" name="bioRxiv">
        <title>Sequence and annotation of 42 cannabis genomes reveals extensive copy number variation in cannabinoid synthesis and pathogen resistance genes.</title>
        <authorList>
            <person name="Mckernan K.J."/>
            <person name="Helbert Y."/>
            <person name="Kane L.T."/>
            <person name="Ebling H."/>
            <person name="Zhang L."/>
            <person name="Liu B."/>
            <person name="Eaton Z."/>
            <person name="Mclaughlin S."/>
            <person name="Kingan S."/>
            <person name="Baybayan P."/>
            <person name="Concepcion G."/>
            <person name="Jordan M."/>
            <person name="Riva A."/>
            <person name="Barbazuk W."/>
            <person name="Harkins T."/>
        </authorList>
    </citation>
    <scope>NUCLEOTIDE SEQUENCE [LARGE SCALE GENOMIC DNA]</scope>
    <source>
        <strain evidence="2">cv. Jamaican Lion 4</strain>
        <tissue evidence="1">Leaf</tissue>
    </source>
</reference>
<protein>
    <recommendedName>
        <fullName evidence="3">Zinc finger GRF-type domain-containing protein</fullName>
    </recommendedName>
</protein>
<dbReference type="AlphaFoldDB" id="A0A7J6F074"/>
<gene>
    <name evidence="1" type="ORF">F8388_000579</name>
</gene>
<organism evidence="1 2">
    <name type="scientific">Cannabis sativa</name>
    <name type="common">Hemp</name>
    <name type="synonym">Marijuana</name>
    <dbReference type="NCBI Taxonomy" id="3483"/>
    <lineage>
        <taxon>Eukaryota</taxon>
        <taxon>Viridiplantae</taxon>
        <taxon>Streptophyta</taxon>
        <taxon>Embryophyta</taxon>
        <taxon>Tracheophyta</taxon>
        <taxon>Spermatophyta</taxon>
        <taxon>Magnoliopsida</taxon>
        <taxon>eudicotyledons</taxon>
        <taxon>Gunneridae</taxon>
        <taxon>Pentapetalae</taxon>
        <taxon>rosids</taxon>
        <taxon>fabids</taxon>
        <taxon>Rosales</taxon>
        <taxon>Cannabaceae</taxon>
        <taxon>Cannabis</taxon>
    </lineage>
</organism>
<proteinExistence type="predicted"/>
<dbReference type="EMBL" id="JAATIP010000171">
    <property type="protein sequence ID" value="KAF4363996.1"/>
    <property type="molecule type" value="Genomic_DNA"/>
</dbReference>
<evidence type="ECO:0008006" key="3">
    <source>
        <dbReference type="Google" id="ProtNLM"/>
    </source>
</evidence>
<evidence type="ECO:0000313" key="1">
    <source>
        <dbReference type="EMBL" id="KAF4363996.1"/>
    </source>
</evidence>
<dbReference type="Proteomes" id="UP000525078">
    <property type="component" value="Unassembled WGS sequence"/>
</dbReference>